<feature type="compositionally biased region" description="Basic and acidic residues" evidence="1">
    <location>
        <begin position="34"/>
        <end position="59"/>
    </location>
</feature>
<feature type="region of interest" description="Disordered" evidence="1">
    <location>
        <begin position="1"/>
        <end position="59"/>
    </location>
</feature>
<dbReference type="AlphaFoldDB" id="A0A086TJZ3"/>
<evidence type="ECO:0000313" key="2">
    <source>
        <dbReference type="EMBL" id="KFH62270.1"/>
    </source>
</evidence>
<evidence type="ECO:0000256" key="1">
    <source>
        <dbReference type="SAM" id="MobiDB-lite"/>
    </source>
</evidence>
<protein>
    <submittedName>
        <fullName evidence="2">Uncharacterized protein</fullName>
    </submittedName>
</protein>
<evidence type="ECO:0000313" key="3">
    <source>
        <dbReference type="Proteomes" id="UP000243308"/>
    </source>
</evidence>
<proteinExistence type="predicted"/>
<gene>
    <name evidence="2" type="ORF">MVEG_11481</name>
</gene>
<sequence length="59" mass="6463">MAGSLDAKFSMVIDKDSAELPVDGKPTTENKNTSTDKPRRECEDRPALKATDKVLARTI</sequence>
<name>A0A086TJZ3_9FUNG</name>
<reference evidence="2 3" key="1">
    <citation type="submission" date="2011-02" db="EMBL/GenBank/DDBJ databases">
        <title>The Genome Sequence of Mortierella verticillata NRRL 6337.</title>
        <authorList>
            <consortium name="The Broad Institute Genome Sequencing Platform"/>
            <person name="Russ C."/>
            <person name="Cuomo C."/>
            <person name="Burger G."/>
            <person name="Gray M.W."/>
            <person name="Holland P.W.H."/>
            <person name="King N."/>
            <person name="Lang F.B.F."/>
            <person name="Roger A.J."/>
            <person name="Ruiz-Trillo I."/>
            <person name="Young S.K."/>
            <person name="Zeng Q."/>
            <person name="Gargeya S."/>
            <person name="Alvarado L."/>
            <person name="Berlin A."/>
            <person name="Chapman S.B."/>
            <person name="Chen Z."/>
            <person name="Freedman E."/>
            <person name="Gellesch M."/>
            <person name="Goldberg J."/>
            <person name="Griggs A."/>
            <person name="Gujja S."/>
            <person name="Heilman E."/>
            <person name="Heiman D."/>
            <person name="Howarth C."/>
            <person name="Mehta T."/>
            <person name="Neiman D."/>
            <person name="Pearson M."/>
            <person name="Roberts A."/>
            <person name="Saif S."/>
            <person name="Shea T."/>
            <person name="Shenoy N."/>
            <person name="Sisk P."/>
            <person name="Stolte C."/>
            <person name="Sykes S."/>
            <person name="White J."/>
            <person name="Yandava C."/>
            <person name="Haas B."/>
            <person name="Nusbaum C."/>
            <person name="Birren B."/>
        </authorList>
    </citation>
    <scope>NUCLEOTIDE SEQUENCE [LARGE SCALE GENOMIC DNA]</scope>
    <source>
        <strain evidence="2 3">NRRL 6337</strain>
    </source>
</reference>
<keyword evidence="3" id="KW-1185">Reference proteome</keyword>
<accession>A0A086TJZ3</accession>
<dbReference type="Proteomes" id="UP000243308">
    <property type="component" value="Unassembled WGS sequence"/>
</dbReference>
<organism evidence="2 3">
    <name type="scientific">Podila verticillata NRRL 6337</name>
    <dbReference type="NCBI Taxonomy" id="1069443"/>
    <lineage>
        <taxon>Eukaryota</taxon>
        <taxon>Fungi</taxon>
        <taxon>Fungi incertae sedis</taxon>
        <taxon>Mucoromycota</taxon>
        <taxon>Mortierellomycotina</taxon>
        <taxon>Mortierellomycetes</taxon>
        <taxon>Mortierellales</taxon>
        <taxon>Mortierellaceae</taxon>
        <taxon>Podila</taxon>
    </lineage>
</organism>
<dbReference type="EMBL" id="KN042432">
    <property type="protein sequence ID" value="KFH62270.1"/>
    <property type="molecule type" value="Genomic_DNA"/>
</dbReference>